<protein>
    <submittedName>
        <fullName evidence="2">FAD-dependent oxidoreductase</fullName>
    </submittedName>
</protein>
<evidence type="ECO:0000313" key="3">
    <source>
        <dbReference type="Proteomes" id="UP000240429"/>
    </source>
</evidence>
<dbReference type="AlphaFoldDB" id="A0A2P8QAG5"/>
<dbReference type="GO" id="GO:0004497">
    <property type="term" value="F:monooxygenase activity"/>
    <property type="evidence" value="ECO:0007669"/>
    <property type="project" value="TreeGrafter"/>
</dbReference>
<sequence>MQSVIVIGAGQSGIAAAAALRRADLRPLVLEASEHPGGSWPHYYDSLVLFTPARFNGLPGFPFPGDPHHFPTRDETAHYLRACAASLDCEIHTGTRVTAVTRDEDGMYMVRAQTAAGRTAEFVAPAVVSATGAFSNPRVPRLPALDHYTGHLMHSADYHGPARFAGQRVVVVGAGNSAVQIATELGPYARVTLASRSRIRFATRSAVSGASPVWQGLAIAARLPVGPLFAPGSDVTAVFAEPAALAMSGADQRAMFRSTYGAEMRWPDGSTEDVDTVILATGYRPALAHLRPMGVLRADGTPRQRRGLSRDHPGLAFVGLRHQRTLFSDTLHGVGGDAEYLALRLAAVHGPVGSTV</sequence>
<keyword evidence="1" id="KW-0560">Oxidoreductase</keyword>
<evidence type="ECO:0000313" key="2">
    <source>
        <dbReference type="EMBL" id="PSM43261.1"/>
    </source>
</evidence>
<dbReference type="SUPFAM" id="SSF51905">
    <property type="entry name" value="FAD/NAD(P)-binding domain"/>
    <property type="match status" value="2"/>
</dbReference>
<dbReference type="Proteomes" id="UP000240429">
    <property type="component" value="Unassembled WGS sequence"/>
</dbReference>
<comment type="caution">
    <text evidence="2">The sequence shown here is derived from an EMBL/GenBank/DDBJ whole genome shotgun (WGS) entry which is preliminary data.</text>
</comment>
<dbReference type="PRINTS" id="PR00469">
    <property type="entry name" value="PNDRDTASEII"/>
</dbReference>
<name>A0A2P8QAG5_9ACTN</name>
<proteinExistence type="predicted"/>
<reference evidence="2 3" key="1">
    <citation type="submission" date="2018-03" db="EMBL/GenBank/DDBJ databases">
        <title>Streptomyces dioscori sp. nov., a novel endophytic actinobacterium isolated from bulbil of Dioscorea bulbifera L.</title>
        <authorList>
            <person name="Zhikuan W."/>
        </authorList>
    </citation>
    <scope>NUCLEOTIDE SEQUENCE [LARGE SCALE GENOMIC DNA]</scope>
    <source>
        <strain evidence="2 3">A217</strain>
    </source>
</reference>
<dbReference type="GO" id="GO:0050660">
    <property type="term" value="F:flavin adenine dinucleotide binding"/>
    <property type="evidence" value="ECO:0007669"/>
    <property type="project" value="TreeGrafter"/>
</dbReference>
<dbReference type="PRINTS" id="PR00368">
    <property type="entry name" value="FADPNR"/>
</dbReference>
<gene>
    <name evidence="2" type="ORF">C6Y14_12345</name>
</gene>
<keyword evidence="3" id="KW-1185">Reference proteome</keyword>
<dbReference type="EMBL" id="PYBJ01000007">
    <property type="protein sequence ID" value="PSM43261.1"/>
    <property type="molecule type" value="Genomic_DNA"/>
</dbReference>
<organism evidence="2 3">
    <name type="scientific">Streptomyces dioscori</name>
    <dbReference type="NCBI Taxonomy" id="2109333"/>
    <lineage>
        <taxon>Bacteria</taxon>
        <taxon>Bacillati</taxon>
        <taxon>Actinomycetota</taxon>
        <taxon>Actinomycetes</taxon>
        <taxon>Kitasatosporales</taxon>
        <taxon>Streptomycetaceae</taxon>
        <taxon>Streptomyces</taxon>
        <taxon>Streptomyces aurantiacus group</taxon>
    </lineage>
</organism>
<dbReference type="PANTHER" id="PTHR43539">
    <property type="entry name" value="FLAVIN-BINDING MONOOXYGENASE-LIKE PROTEIN (AFU_ORTHOLOGUE AFUA_4G09220)"/>
    <property type="match status" value="1"/>
</dbReference>
<dbReference type="InterPro" id="IPR050982">
    <property type="entry name" value="Auxin_biosynth/cation_transpt"/>
</dbReference>
<dbReference type="PANTHER" id="PTHR43539:SF78">
    <property type="entry name" value="FLAVIN-CONTAINING MONOOXYGENASE"/>
    <property type="match status" value="1"/>
</dbReference>
<dbReference type="Pfam" id="PF13738">
    <property type="entry name" value="Pyr_redox_3"/>
    <property type="match status" value="1"/>
</dbReference>
<evidence type="ECO:0000256" key="1">
    <source>
        <dbReference type="ARBA" id="ARBA00023002"/>
    </source>
</evidence>
<dbReference type="InterPro" id="IPR036188">
    <property type="entry name" value="FAD/NAD-bd_sf"/>
</dbReference>
<accession>A0A2P8QAG5</accession>
<dbReference type="RefSeq" id="WP_107016942.1">
    <property type="nucleotide sequence ID" value="NZ_KZ679041.1"/>
</dbReference>
<dbReference type="Gene3D" id="3.50.50.60">
    <property type="entry name" value="FAD/NAD(P)-binding domain"/>
    <property type="match status" value="1"/>
</dbReference>
<dbReference type="OrthoDB" id="9808049at2"/>